<organism evidence="2 3">
    <name type="scientific">Thermosulfurimonas marina</name>
    <dbReference type="NCBI Taxonomy" id="2047767"/>
    <lineage>
        <taxon>Bacteria</taxon>
        <taxon>Pseudomonadati</taxon>
        <taxon>Thermodesulfobacteriota</taxon>
        <taxon>Thermodesulfobacteria</taxon>
        <taxon>Thermodesulfobacteriales</taxon>
        <taxon>Thermodesulfobacteriaceae</taxon>
        <taxon>Thermosulfurimonas</taxon>
    </lineage>
</organism>
<protein>
    <submittedName>
        <fullName evidence="2">AsmA family protein</fullName>
    </submittedName>
</protein>
<dbReference type="InterPro" id="IPR007844">
    <property type="entry name" value="AsmA"/>
</dbReference>
<evidence type="ECO:0000313" key="3">
    <source>
        <dbReference type="Proteomes" id="UP000501253"/>
    </source>
</evidence>
<proteinExistence type="predicted"/>
<dbReference type="GO" id="GO:0005886">
    <property type="term" value="C:plasma membrane"/>
    <property type="evidence" value="ECO:0007669"/>
    <property type="project" value="TreeGrafter"/>
</dbReference>
<dbReference type="GO" id="GO:0090313">
    <property type="term" value="P:regulation of protein targeting to membrane"/>
    <property type="evidence" value="ECO:0007669"/>
    <property type="project" value="TreeGrafter"/>
</dbReference>
<sequence>MKKFLKISALVLGILLLLLVALSLSLPYLVNLSAIKDRVARRLSHTLRAEVSVKTLRLKVFLRPGLSAEGVRIKAPRYLLTVKSLKLYPEILPLFHRQVLVRDFSLEAPQLKVYLSRGGKPFRWQEFLKKIPPLPTLSARLSQGQIQVFREEVLLLDLSDLAAEVSTQPEQVLLEASARAPFLERIQLKARLNTREPGLEGRLEASHVDLSRFRWPGLTWPLPLEKTDLSLSVAYTYEEGGLVAGFLLTAPCVKPEGLRLISCAKLEGQLTYGPANWEILLKDFDFREPLFRGEGRLAWEKGFYSLDLKAEEVDFSGLRERLLPFSEKSRGLSRFLARVKGGRFEEVDLKARARSLSACFRPENLILSARVREGALSLSRPRLEVSGARGILSLVAGDLTFKGAARLRKTRISSAAVRVHLKDRKAPLSVKARFEGEAAELLPVARSASKKVQKALAGLEAAGPLAGEVLISGTRAAPRVSLSLRPKGVLVKDPRLPFPLKASGGIFRFSGKRVSLSGLSLSGSFGEVVTSLSYDFSVRPARIEIREARGRLKFPALQPLFLRFSSARRLLETYRLSLSEVDLEALSFKGPLSGKALRSGLILSARLASGALYLPSLDLSASFSGLPVRYQKETLGFGPGSFVLKESRLQLSGDLDLAGGGLSLRGSGTLSSALLEHFYRRYKVDPRFRLKAPLEVHRFELSRRDQGLTAAFSAVSSGGALLEGRLLRAPGLFQLQEGHLAYAGEDLHFSYEKTPEGFRTILKGRLSGKTLAALFVKNPGLSGDFQADLQLDFRTEHPLLSRFEGRLSGGPLQVPYNGWPEIEHFALRGRGRSLEVSDLKGRLGASDFKLSGQLEVAPRNFRFEARLISRHLDLSDLRKRLKKEKSSSRGPVFVGHATFSVADLRLGPKYGLSRVEGELFYRPGRGRVVLKRGTFCDLPLRGEYLFGKAKALELSVLKSQGEFERLLTCLSPEKEALIRGSYRLRAEVRFSGTRSLFESGEGEILLVSPSGRIERFGLLAKLLGFLSPIDLFRGQVPSLEEEGFPYQGLSVKARLEGPKIHVQDAHLEGPGLRLFASGDIYLPNGRLDLTVMASPFKTVDTITSNIPLVGFLLTGKDKMLVSFPVGVRGTYRDPKFVPLDPKAIGQEIFGLFKRVFQLPAQIVTPK</sequence>
<reference evidence="2 3" key="1">
    <citation type="submission" date="2019-08" db="EMBL/GenBank/DDBJ databases">
        <title>Complete genome sequence of Thermosulfurimonas marina SU872T, an anaerobic thermophilic chemolithoautotrophic bacterium isolated from a shallow marine hydrothermal vent.</title>
        <authorList>
            <person name="Allioux M."/>
            <person name="Jebbar M."/>
            <person name="Slobodkina G."/>
            <person name="Slobodkin A."/>
            <person name="Moalic Y."/>
            <person name="Frolova A."/>
            <person name="Shao Z."/>
            <person name="Alain K."/>
        </authorList>
    </citation>
    <scope>NUCLEOTIDE SEQUENCE [LARGE SCALE GENOMIC DNA]</scope>
    <source>
        <strain evidence="2 3">SU872</strain>
    </source>
</reference>
<dbReference type="AlphaFoldDB" id="A0A6H1WQH7"/>
<feature type="domain" description="AsmA" evidence="1">
    <location>
        <begin position="1"/>
        <end position="119"/>
    </location>
</feature>
<dbReference type="RefSeq" id="WP_168718817.1">
    <property type="nucleotide sequence ID" value="NZ_CP042909.1"/>
</dbReference>
<evidence type="ECO:0000313" key="2">
    <source>
        <dbReference type="EMBL" id="QJA05452.1"/>
    </source>
</evidence>
<dbReference type="KEGG" id="tmai:FVE67_01000"/>
<name>A0A6H1WQH7_9BACT</name>
<dbReference type="Pfam" id="PF05170">
    <property type="entry name" value="AsmA"/>
    <property type="match status" value="1"/>
</dbReference>
<keyword evidence="3" id="KW-1185">Reference proteome</keyword>
<dbReference type="InterPro" id="IPR052894">
    <property type="entry name" value="AsmA-related"/>
</dbReference>
<dbReference type="PANTHER" id="PTHR30441">
    <property type="entry name" value="DUF748 DOMAIN-CONTAINING PROTEIN"/>
    <property type="match status" value="1"/>
</dbReference>
<dbReference type="PANTHER" id="PTHR30441:SF8">
    <property type="entry name" value="DUF748 DOMAIN-CONTAINING PROTEIN"/>
    <property type="match status" value="1"/>
</dbReference>
<gene>
    <name evidence="2" type="ORF">FVE67_01000</name>
</gene>
<accession>A0A6H1WQH7</accession>
<evidence type="ECO:0000259" key="1">
    <source>
        <dbReference type="Pfam" id="PF05170"/>
    </source>
</evidence>
<dbReference type="EMBL" id="CP042909">
    <property type="protein sequence ID" value="QJA05452.1"/>
    <property type="molecule type" value="Genomic_DNA"/>
</dbReference>
<dbReference type="Proteomes" id="UP000501253">
    <property type="component" value="Chromosome"/>
</dbReference>